<dbReference type="AlphaFoldDB" id="A0A8J4RKI3"/>
<dbReference type="Gene3D" id="2.40.160.10">
    <property type="entry name" value="Porin"/>
    <property type="match status" value="1"/>
</dbReference>
<dbReference type="PANTHER" id="PTHR11743:SF35">
    <property type="entry name" value="PORIN_VOLTAGE-DEPENDENT ANION-SELECTIVE CHANNEL PROTEIN"/>
    <property type="match status" value="1"/>
</dbReference>
<comment type="similarity">
    <text evidence="1">Belongs to the eukaryotic mitochondrial porin (TC 1.B.8.1) family.</text>
</comment>
<gene>
    <name evidence="2" type="ORF">CMV_008189</name>
</gene>
<reference evidence="2" key="1">
    <citation type="submission" date="2020-03" db="EMBL/GenBank/DDBJ databases">
        <title>Castanea mollissima Vanexum genome sequencing.</title>
        <authorList>
            <person name="Staton M."/>
        </authorList>
    </citation>
    <scope>NUCLEOTIDE SEQUENCE</scope>
    <source>
        <tissue evidence="2">Leaf</tissue>
    </source>
</reference>
<organism evidence="2 3">
    <name type="scientific">Castanea mollissima</name>
    <name type="common">Chinese chestnut</name>
    <dbReference type="NCBI Taxonomy" id="60419"/>
    <lineage>
        <taxon>Eukaryota</taxon>
        <taxon>Viridiplantae</taxon>
        <taxon>Streptophyta</taxon>
        <taxon>Embryophyta</taxon>
        <taxon>Tracheophyta</taxon>
        <taxon>Spermatophyta</taxon>
        <taxon>Magnoliopsida</taxon>
        <taxon>eudicotyledons</taxon>
        <taxon>Gunneridae</taxon>
        <taxon>Pentapetalae</taxon>
        <taxon>rosids</taxon>
        <taxon>fabids</taxon>
        <taxon>Fagales</taxon>
        <taxon>Fagaceae</taxon>
        <taxon>Castanea</taxon>
    </lineage>
</organism>
<dbReference type="InterPro" id="IPR023614">
    <property type="entry name" value="Porin_dom_sf"/>
</dbReference>
<evidence type="ECO:0000256" key="1">
    <source>
        <dbReference type="ARBA" id="ARBA00009624"/>
    </source>
</evidence>
<protein>
    <submittedName>
        <fullName evidence="2">Uncharacterized protein</fullName>
    </submittedName>
</protein>
<dbReference type="Proteomes" id="UP000737018">
    <property type="component" value="Unassembled WGS sequence"/>
</dbReference>
<sequence>MYYPGLYFDIGRKARDLLYNGYVQRPPKDLHFQRFDCNLDLSCQFRDIVPGLRTLFKLSIPDSAKVELQYLQKYVGISGGLGLIADPLTGISPLINFSGVLGSDFLSLGTDVAFDISTGTLNKLNAGLSISSDFLIASLTLHDKLDSWRASCYYVMNPLTNTAIGAELKHTLSDSDSAITVGGQHALFPSTLMKARINTYGRAGALIQQEFWEKVALTLAGEVDFTDINETPKIGLSIAFRL</sequence>
<accession>A0A8J4RKI3</accession>
<dbReference type="GO" id="GO:0005741">
    <property type="term" value="C:mitochondrial outer membrane"/>
    <property type="evidence" value="ECO:0007669"/>
    <property type="project" value="InterPro"/>
</dbReference>
<dbReference type="InterPro" id="IPR001925">
    <property type="entry name" value="Porin_Euk"/>
</dbReference>
<proteinExistence type="inferred from homology"/>
<dbReference type="CDD" id="cd07306">
    <property type="entry name" value="Porin3_VDAC"/>
    <property type="match status" value="1"/>
</dbReference>
<dbReference type="OrthoDB" id="7827681at2759"/>
<dbReference type="GO" id="GO:0008308">
    <property type="term" value="F:voltage-gated monoatomic anion channel activity"/>
    <property type="evidence" value="ECO:0007669"/>
    <property type="project" value="InterPro"/>
</dbReference>
<evidence type="ECO:0000313" key="3">
    <source>
        <dbReference type="Proteomes" id="UP000737018"/>
    </source>
</evidence>
<dbReference type="PANTHER" id="PTHR11743">
    <property type="entry name" value="VOLTAGE-DEPENDENT ANION-SELECTIVE CHANNEL"/>
    <property type="match status" value="1"/>
</dbReference>
<comment type="caution">
    <text evidence="2">The sequence shown here is derived from an EMBL/GenBank/DDBJ whole genome shotgun (WGS) entry which is preliminary data.</text>
</comment>
<dbReference type="Pfam" id="PF01459">
    <property type="entry name" value="Porin_3"/>
    <property type="match status" value="1"/>
</dbReference>
<evidence type="ECO:0000313" key="2">
    <source>
        <dbReference type="EMBL" id="KAF3967865.1"/>
    </source>
</evidence>
<dbReference type="EMBL" id="JRKL02000843">
    <property type="protein sequence ID" value="KAF3967865.1"/>
    <property type="molecule type" value="Genomic_DNA"/>
</dbReference>
<dbReference type="InterPro" id="IPR027246">
    <property type="entry name" value="Porin_Euk/Tom40"/>
</dbReference>
<name>A0A8J4RKI3_9ROSI</name>
<keyword evidence="3" id="KW-1185">Reference proteome</keyword>